<dbReference type="AlphaFoldDB" id="A0A7W4W2F4"/>
<name>A0A7W4W2F4_9GAMM</name>
<comment type="caution">
    <text evidence="2">The sequence shown here is derived from an EMBL/GenBank/DDBJ whole genome shotgun (WGS) entry which is preliminary data.</text>
</comment>
<feature type="transmembrane region" description="Helical" evidence="1">
    <location>
        <begin position="64"/>
        <end position="84"/>
    </location>
</feature>
<sequence length="166" mass="18245">MKRLFYLTESADFAGQVAKQLVRVPGFSPRRLHVIGKDLNALYERCLPVPASCLQKDFLRGAEYGALLGGAFSVLLLVWFWFFAELPASALNWLLLGVSGGLAVGCAFGWSRDNALIRHFHEDLVEGKFLLIVDVTALDESAVRRLLAHLPIEPAGESRALVPALI</sequence>
<feature type="transmembrane region" description="Helical" evidence="1">
    <location>
        <begin position="90"/>
        <end position="110"/>
    </location>
</feature>
<dbReference type="Proteomes" id="UP000537130">
    <property type="component" value="Unassembled WGS sequence"/>
</dbReference>
<evidence type="ECO:0008006" key="4">
    <source>
        <dbReference type="Google" id="ProtNLM"/>
    </source>
</evidence>
<keyword evidence="3" id="KW-1185">Reference proteome</keyword>
<accession>A0A7W4W2F4</accession>
<protein>
    <recommendedName>
        <fullName evidence="4">NAD/FAD-utilizing enzyme apparently involved in cell division</fullName>
    </recommendedName>
</protein>
<keyword evidence="1" id="KW-0472">Membrane</keyword>
<dbReference type="EMBL" id="JACHWY010000001">
    <property type="protein sequence ID" value="MBB3046207.1"/>
    <property type="molecule type" value="Genomic_DNA"/>
</dbReference>
<gene>
    <name evidence="2" type="ORF">FHR99_000443</name>
</gene>
<proteinExistence type="predicted"/>
<evidence type="ECO:0000313" key="3">
    <source>
        <dbReference type="Proteomes" id="UP000537130"/>
    </source>
</evidence>
<evidence type="ECO:0000313" key="2">
    <source>
        <dbReference type="EMBL" id="MBB3046207.1"/>
    </source>
</evidence>
<organism evidence="2 3">
    <name type="scientific">Litorivivens lipolytica</name>
    <dbReference type="NCBI Taxonomy" id="1524264"/>
    <lineage>
        <taxon>Bacteria</taxon>
        <taxon>Pseudomonadati</taxon>
        <taxon>Pseudomonadota</taxon>
        <taxon>Gammaproteobacteria</taxon>
        <taxon>Litorivivens</taxon>
    </lineage>
</organism>
<dbReference type="RefSeq" id="WP_183408902.1">
    <property type="nucleotide sequence ID" value="NZ_JACHWY010000001.1"/>
</dbReference>
<evidence type="ECO:0000256" key="1">
    <source>
        <dbReference type="SAM" id="Phobius"/>
    </source>
</evidence>
<reference evidence="2 3" key="1">
    <citation type="submission" date="2020-08" db="EMBL/GenBank/DDBJ databases">
        <title>Genomic Encyclopedia of Type Strains, Phase III (KMG-III): the genomes of soil and plant-associated and newly described type strains.</title>
        <authorList>
            <person name="Whitman W."/>
        </authorList>
    </citation>
    <scope>NUCLEOTIDE SEQUENCE [LARGE SCALE GENOMIC DNA]</scope>
    <source>
        <strain evidence="2 3">CECT 8654</strain>
    </source>
</reference>
<keyword evidence="1" id="KW-1133">Transmembrane helix</keyword>
<keyword evidence="1" id="KW-0812">Transmembrane</keyword>